<feature type="region of interest" description="Disordered" evidence="1">
    <location>
        <begin position="204"/>
        <end position="281"/>
    </location>
</feature>
<dbReference type="Pfam" id="PF14321">
    <property type="entry name" value="DUF4382"/>
    <property type="match status" value="1"/>
</dbReference>
<name>A0ABY4CAX5_9BACT</name>
<dbReference type="InterPro" id="IPR025491">
    <property type="entry name" value="DUF4382"/>
</dbReference>
<evidence type="ECO:0000313" key="4">
    <source>
        <dbReference type="Proteomes" id="UP000830116"/>
    </source>
</evidence>
<dbReference type="Proteomes" id="UP000830116">
    <property type="component" value="Chromosome"/>
</dbReference>
<feature type="compositionally biased region" description="Acidic residues" evidence="1">
    <location>
        <begin position="259"/>
        <end position="273"/>
    </location>
</feature>
<proteinExistence type="predicted"/>
<evidence type="ECO:0000313" key="3">
    <source>
        <dbReference type="EMBL" id="UOF02121.1"/>
    </source>
</evidence>
<dbReference type="PROSITE" id="PS51257">
    <property type="entry name" value="PROKAR_LIPOPROTEIN"/>
    <property type="match status" value="1"/>
</dbReference>
<feature type="compositionally biased region" description="Acidic residues" evidence="1">
    <location>
        <begin position="233"/>
        <end position="245"/>
    </location>
</feature>
<sequence length="295" mass="31000">MSKRLLLMGVFGIASLVGCNQSGQSETGTSDVSSSSAGNYSEKALVKFNLTDAPNKEVKSVVVDIDHMEVLVAGKGKQGRLILAKGLGPVDLLKLQNGVTMPLQDIEAPEGIQIQQIRLVLKSEGHYAVKTNDEVCELKTPSAQKTGVKIILTNKIAFEAGHQYNILVDFDAHKSVVVQGNGGCLLKPVLKLKSAYKAPIVVDDEESDDGSGDGDDNQANPGCETGSCTPSDDGSDTETGSDEGSDTSTGGDNTGGEELVTDPEENSSEDDGWDYTPIVDGAIPVVTESELESLL</sequence>
<evidence type="ECO:0000259" key="2">
    <source>
        <dbReference type="Pfam" id="PF14321"/>
    </source>
</evidence>
<protein>
    <submittedName>
        <fullName evidence="3">DUF4382 domain-containing protein</fullName>
    </submittedName>
</protein>
<reference evidence="3" key="1">
    <citation type="submission" date="2022-03" db="EMBL/GenBank/DDBJ databases">
        <title>Genome Identification and Characterization of new species Bdellovibrio reynosense LBG001 sp. nov. from a Mexico soil sample.</title>
        <authorList>
            <person name="Camilli A."/>
            <person name="Ajao Y."/>
            <person name="Guo X."/>
        </authorList>
    </citation>
    <scope>NUCLEOTIDE SEQUENCE</scope>
    <source>
        <strain evidence="3">LBG001</strain>
    </source>
</reference>
<accession>A0ABY4CAX5</accession>
<feature type="domain" description="DUF4382" evidence="2">
    <location>
        <begin position="44"/>
        <end position="188"/>
    </location>
</feature>
<feature type="compositionally biased region" description="Acidic residues" evidence="1">
    <location>
        <begin position="204"/>
        <end position="216"/>
    </location>
</feature>
<dbReference type="EMBL" id="CP093442">
    <property type="protein sequence ID" value="UOF02121.1"/>
    <property type="molecule type" value="Genomic_DNA"/>
</dbReference>
<organism evidence="3 4">
    <name type="scientific">Bdellovibrio reynosensis</name>
    <dbReference type="NCBI Taxonomy" id="2835041"/>
    <lineage>
        <taxon>Bacteria</taxon>
        <taxon>Pseudomonadati</taxon>
        <taxon>Bdellovibrionota</taxon>
        <taxon>Bdellovibrionia</taxon>
        <taxon>Bdellovibrionales</taxon>
        <taxon>Pseudobdellovibrionaceae</taxon>
        <taxon>Bdellovibrio</taxon>
    </lineage>
</organism>
<keyword evidence="4" id="KW-1185">Reference proteome</keyword>
<evidence type="ECO:0000256" key="1">
    <source>
        <dbReference type="SAM" id="MobiDB-lite"/>
    </source>
</evidence>
<gene>
    <name evidence="3" type="ORF">MNR06_04025</name>
</gene>
<dbReference type="RefSeq" id="WP_243538869.1">
    <property type="nucleotide sequence ID" value="NZ_CP093442.1"/>
</dbReference>